<dbReference type="Pfam" id="PF23240">
    <property type="entry name" value="HAT_PRP39_N"/>
    <property type="match status" value="1"/>
</dbReference>
<dbReference type="GO" id="GO:0046540">
    <property type="term" value="C:U4/U6 x U5 tri-snRNP complex"/>
    <property type="evidence" value="ECO:0007669"/>
    <property type="project" value="TreeGrafter"/>
</dbReference>
<dbReference type="InterPro" id="IPR019734">
    <property type="entry name" value="TPR_rpt"/>
</dbReference>
<dbReference type="OrthoDB" id="440128at2759"/>
<keyword evidence="5" id="KW-0539">Nucleus</keyword>
<dbReference type="GO" id="GO:0071013">
    <property type="term" value="C:catalytic step 2 spliceosome"/>
    <property type="evidence" value="ECO:0007669"/>
    <property type="project" value="TreeGrafter"/>
</dbReference>
<dbReference type="InterPro" id="IPR008847">
    <property type="entry name" value="Suf"/>
</dbReference>
<proteinExistence type="predicted"/>
<evidence type="ECO:0000256" key="2">
    <source>
        <dbReference type="ARBA" id="ARBA00022664"/>
    </source>
</evidence>
<keyword evidence="2" id="KW-0507">mRNA processing</keyword>
<evidence type="ECO:0000313" key="8">
    <source>
        <dbReference type="Proteomes" id="UP000023152"/>
    </source>
</evidence>
<evidence type="ECO:0000256" key="5">
    <source>
        <dbReference type="ARBA" id="ARBA00023242"/>
    </source>
</evidence>
<name>X6NNN8_RETFI</name>
<evidence type="ECO:0000259" key="6">
    <source>
        <dbReference type="Pfam" id="PF05843"/>
    </source>
</evidence>
<dbReference type="Pfam" id="PF05843">
    <property type="entry name" value="Suf"/>
    <property type="match status" value="1"/>
</dbReference>
<comment type="subcellular location">
    <subcellularLocation>
        <location evidence="1">Nucleus</location>
    </subcellularLocation>
</comment>
<dbReference type="Gene3D" id="1.25.40.10">
    <property type="entry name" value="Tetratricopeptide repeat domain"/>
    <property type="match status" value="3"/>
</dbReference>
<keyword evidence="8" id="KW-1185">Reference proteome</keyword>
<dbReference type="FunFam" id="1.25.40.10:FF:000256">
    <property type="entry name" value="Probable pre-mRNA splicing factor prp1"/>
    <property type="match status" value="1"/>
</dbReference>
<evidence type="ECO:0000313" key="7">
    <source>
        <dbReference type="EMBL" id="ETO27324.1"/>
    </source>
</evidence>
<accession>X6NNN8</accession>
<dbReference type="SMART" id="SM00028">
    <property type="entry name" value="TPR"/>
    <property type="match status" value="6"/>
</dbReference>
<organism evidence="7 8">
    <name type="scientific">Reticulomyxa filosa</name>
    <dbReference type="NCBI Taxonomy" id="46433"/>
    <lineage>
        <taxon>Eukaryota</taxon>
        <taxon>Sar</taxon>
        <taxon>Rhizaria</taxon>
        <taxon>Retaria</taxon>
        <taxon>Foraminifera</taxon>
        <taxon>Monothalamids</taxon>
        <taxon>Reticulomyxidae</taxon>
        <taxon>Reticulomyxa</taxon>
    </lineage>
</organism>
<dbReference type="GO" id="GO:0000244">
    <property type="term" value="P:spliceosomal tri-snRNP complex assembly"/>
    <property type="evidence" value="ECO:0007669"/>
    <property type="project" value="TreeGrafter"/>
</dbReference>
<dbReference type="InterPro" id="IPR003107">
    <property type="entry name" value="HAT"/>
</dbReference>
<dbReference type="PANTHER" id="PTHR11246">
    <property type="entry name" value="PRE-MRNA SPLICING FACTOR"/>
    <property type="match status" value="1"/>
</dbReference>
<keyword evidence="3" id="KW-0677">Repeat</keyword>
<dbReference type="PANTHER" id="PTHR11246:SF1">
    <property type="entry name" value="PRE-MRNA-PROCESSING FACTOR 6"/>
    <property type="match status" value="1"/>
</dbReference>
<evidence type="ECO:0000256" key="4">
    <source>
        <dbReference type="ARBA" id="ARBA00023187"/>
    </source>
</evidence>
<evidence type="ECO:0000256" key="3">
    <source>
        <dbReference type="ARBA" id="ARBA00022737"/>
    </source>
</evidence>
<protein>
    <submittedName>
        <fullName evidence="7">Pre-mRNA splicing factor</fullName>
    </submittedName>
</protein>
<dbReference type="Proteomes" id="UP000023152">
    <property type="component" value="Unassembled WGS sequence"/>
</dbReference>
<dbReference type="SUPFAM" id="SSF48452">
    <property type="entry name" value="TPR-like"/>
    <property type="match status" value="3"/>
</dbReference>
<sequence length="760" mass="85521">MASVDEVEKMYGGFETRLPLSSGTQTSIGGTVTGSQTSQSLTDLTQLGRARDRHLGIQLDKMADNVEGQTVVDPKGYLTDLTSFHITSDTDVSDIRKARQLLSSVISSNPKHSPGWIAAARLEECAGKIQSARNLILRGTDACPHSQDVWLEAARLHDRTEAKSILARAVRQIPKSVKLWTKAAQMEEDVRCKKAVLRRALEIIPNSVALWKAAVELESPNDARIMLSRAVECVPDSVVLWLALARLESYENAKKVLNNARKHCPTDPAIFIAAAKLEEKHGQLAIVDNIIKKALKALEYHKVVIDREQWMSEAAKCENSGFPKTCQGIVKAVIGIDVEKEDRKDRYLTDARDWLKKGQIEVTRAIYAHMLLEFQDRWRLWWDAAMLEKKHGNSDACIDILTKAVKQCNKAVKLWLLLAKEVWRTQKNVAKAREILKEAFEHNGTSEALWLAAVKMESESGQFDEARNILASARKKCNTPKVWMKSAMLERQLGNSSDEKALLDEALTLFGSQLCKESGKLWMMRAQASERACDWSEARLICQKGIKYLSNCVSLWLEYARIECAQNRISKARSVLETARLKNPTSEELWLAAAELELNADHSSINGVDRRLEIAKSLVAKGLQNCPNSGRLLAYGIRIEPMATKKGKCVLAIKALKNDVHVFTEVARFFWQCRKIKQAKDWFERAVAAGPDWGDAWAHYLKFIQQYGTPQQQKDVIERCVSANPKHGQMWTKVSKRIEQESLTTEDILSSVTKQHIESV</sequence>
<reference evidence="7 8" key="1">
    <citation type="journal article" date="2013" name="Curr. Biol.">
        <title>The Genome of the Foraminiferan Reticulomyxa filosa.</title>
        <authorList>
            <person name="Glockner G."/>
            <person name="Hulsmann N."/>
            <person name="Schleicher M."/>
            <person name="Noegel A.A."/>
            <person name="Eichinger L."/>
            <person name="Gallinger C."/>
            <person name="Pawlowski J."/>
            <person name="Sierra R."/>
            <person name="Euteneuer U."/>
            <person name="Pillet L."/>
            <person name="Moustafa A."/>
            <person name="Platzer M."/>
            <person name="Groth M."/>
            <person name="Szafranski K."/>
            <person name="Schliwa M."/>
        </authorList>
    </citation>
    <scope>NUCLEOTIDE SEQUENCE [LARGE SCALE GENOMIC DNA]</scope>
</reference>
<evidence type="ECO:0000256" key="1">
    <source>
        <dbReference type="ARBA" id="ARBA00004123"/>
    </source>
</evidence>
<dbReference type="SMART" id="SM00386">
    <property type="entry name" value="HAT"/>
    <property type="match status" value="11"/>
</dbReference>
<keyword evidence="4" id="KW-0508">mRNA splicing</keyword>
<gene>
    <name evidence="7" type="ORF">RFI_09807</name>
</gene>
<dbReference type="AlphaFoldDB" id="X6NNN8"/>
<dbReference type="EMBL" id="ASPP01007328">
    <property type="protein sequence ID" value="ETO27324.1"/>
    <property type="molecule type" value="Genomic_DNA"/>
</dbReference>
<dbReference type="InterPro" id="IPR011990">
    <property type="entry name" value="TPR-like_helical_dom_sf"/>
</dbReference>
<feature type="domain" description="Suppressor of forked" evidence="6">
    <location>
        <begin position="143"/>
        <end position="282"/>
    </location>
</feature>
<comment type="caution">
    <text evidence="7">The sequence shown here is derived from an EMBL/GenBank/DDBJ whole genome shotgun (WGS) entry which is preliminary data.</text>
</comment>
<dbReference type="InterPro" id="IPR045075">
    <property type="entry name" value="Syf1-like"/>
</dbReference>
<dbReference type="Pfam" id="PF13428">
    <property type="entry name" value="TPR_14"/>
    <property type="match status" value="1"/>
</dbReference>
<dbReference type="OMA" id="DGWAWYY"/>